<dbReference type="Pfam" id="PF19927">
    <property type="entry name" value="DUF6390"/>
    <property type="match status" value="2"/>
</dbReference>
<comment type="caution">
    <text evidence="1">The sequence shown here is derived from an EMBL/GenBank/DDBJ whole genome shotgun (WGS) entry which is preliminary data.</text>
</comment>
<dbReference type="STRING" id="1618436.UV59_C0012G0019"/>
<accession>A0A0G1EPH6</accession>
<dbReference type="EMBL" id="LCFB01000012">
    <property type="protein sequence ID" value="KKS84926.1"/>
    <property type="molecule type" value="Genomic_DNA"/>
</dbReference>
<organism evidence="1 2">
    <name type="scientific">Candidatus Gottesmanbacteria bacterium GW2011_GWA1_43_11</name>
    <dbReference type="NCBI Taxonomy" id="1618436"/>
    <lineage>
        <taxon>Bacteria</taxon>
        <taxon>Candidatus Gottesmaniibacteriota</taxon>
    </lineage>
</organism>
<dbReference type="PATRIC" id="fig|1618436.3.peg.654"/>
<name>A0A0G1EPH6_9BACT</name>
<evidence type="ECO:0000313" key="2">
    <source>
        <dbReference type="Proteomes" id="UP000034543"/>
    </source>
</evidence>
<gene>
    <name evidence="1" type="ORF">UV59_C0012G0019</name>
</gene>
<sequence>MKVNLGLTRAARYSFAPNHFHYCGPEKQSDMQSYVALHQSDQGLQGILSEFATLYKYLAMIAYENNIRDPFDSRVVEAYWLGNSLLRKTEYQPLFRLLTDSLELKKKLSPAQLQKTLTTLDGAVAHHTFHVLNIFKRTGHLPIRHTLETMDQCRISWGRVINQKSHLRQGFGGQAKINPPAGGQNDNAKFKNYLVEITPLVLVKNKLTLEKLEIREVISIGLTPKIGDWVSVHWGYVCEVLTKQQLTNLKYFTELAIQLANRSHVIPSPAYSYGF</sequence>
<proteinExistence type="predicted"/>
<reference evidence="1 2" key="1">
    <citation type="journal article" date="2015" name="Nature">
        <title>rRNA introns, odd ribosomes, and small enigmatic genomes across a large radiation of phyla.</title>
        <authorList>
            <person name="Brown C.T."/>
            <person name="Hug L.A."/>
            <person name="Thomas B.C."/>
            <person name="Sharon I."/>
            <person name="Castelle C.J."/>
            <person name="Singh A."/>
            <person name="Wilkins M.J."/>
            <person name="Williams K.H."/>
            <person name="Banfield J.F."/>
        </authorList>
    </citation>
    <scope>NUCLEOTIDE SEQUENCE [LARGE SCALE GENOMIC DNA]</scope>
</reference>
<evidence type="ECO:0000313" key="1">
    <source>
        <dbReference type="EMBL" id="KKS84926.1"/>
    </source>
</evidence>
<protein>
    <submittedName>
        <fullName evidence="1">Uncharacterized protein</fullName>
    </submittedName>
</protein>
<dbReference type="Proteomes" id="UP000034543">
    <property type="component" value="Unassembled WGS sequence"/>
</dbReference>
<dbReference type="AlphaFoldDB" id="A0A0G1EPH6"/>
<dbReference type="InterPro" id="IPR045660">
    <property type="entry name" value="DUF6390"/>
</dbReference>